<gene>
    <name evidence="6" type="ORF">U7230_13795</name>
</gene>
<dbReference type="SMART" id="SM00849">
    <property type="entry name" value="Lactamase_B"/>
    <property type="match status" value="1"/>
</dbReference>
<dbReference type="PANTHER" id="PTHR46233:SF3">
    <property type="entry name" value="HYDROXYACYLGLUTATHIONE HYDROLASE GLOC"/>
    <property type="match status" value="1"/>
</dbReference>
<dbReference type="EMBL" id="CP141615">
    <property type="protein sequence ID" value="WRP17141.1"/>
    <property type="molecule type" value="Genomic_DNA"/>
</dbReference>
<dbReference type="InterPro" id="IPR036866">
    <property type="entry name" value="RibonucZ/Hydroxyglut_hydro"/>
</dbReference>
<feature type="domain" description="Metallo-beta-lactamase" evidence="5">
    <location>
        <begin position="28"/>
        <end position="207"/>
    </location>
</feature>
<accession>A0ABZ1BWG2</accession>
<dbReference type="SUPFAM" id="SSF56281">
    <property type="entry name" value="Metallo-hydrolase/oxidoreductase"/>
    <property type="match status" value="1"/>
</dbReference>
<dbReference type="PANTHER" id="PTHR46233">
    <property type="entry name" value="HYDROXYACYLGLUTATHIONE HYDROLASE GLOC"/>
    <property type="match status" value="1"/>
</dbReference>
<name>A0ABZ1BWG2_9FIRM</name>
<dbReference type="Pfam" id="PF00753">
    <property type="entry name" value="Lactamase_B"/>
    <property type="match status" value="1"/>
</dbReference>
<sequence length="243" mass="25370">MTDPTHGVTSGPPAHGLRVVTLPVGMLEANCYLLIDEASGTVVVIDPGADASRILEAIGSRHVTHLLLTHGHFDHVGALAPLKEATRAPILAHPADRDMLHMAPDAAALFTGEPVPQPPAPDAALEHGQRIAVASVELQVRHTPGHSPGSVVFVMTRPTPAVFSGDTLFAGSVGRTDMPGGDPEALHRSIREQLLSLDDATPVYPGHGPSTTIGRERTTNPFLLRSEPAVACSGGRSDDAHGL</sequence>
<dbReference type="Gene3D" id="3.60.15.10">
    <property type="entry name" value="Ribonuclease Z/Hydroxyacylglutathione hydrolase-like"/>
    <property type="match status" value="1"/>
</dbReference>
<evidence type="ECO:0000313" key="7">
    <source>
        <dbReference type="Proteomes" id="UP001332192"/>
    </source>
</evidence>
<evidence type="ECO:0000313" key="6">
    <source>
        <dbReference type="EMBL" id="WRP17141.1"/>
    </source>
</evidence>
<dbReference type="Proteomes" id="UP001332192">
    <property type="component" value="Chromosome"/>
</dbReference>
<keyword evidence="2" id="KW-0479">Metal-binding</keyword>
<proteinExistence type="predicted"/>
<dbReference type="RefSeq" id="WP_324716413.1">
    <property type="nucleotide sequence ID" value="NZ_CP141615.1"/>
</dbReference>
<evidence type="ECO:0000259" key="5">
    <source>
        <dbReference type="SMART" id="SM00849"/>
    </source>
</evidence>
<organism evidence="6 7">
    <name type="scientific">Carboxydichorda subterranea</name>
    <dbReference type="NCBI Taxonomy" id="3109565"/>
    <lineage>
        <taxon>Bacteria</taxon>
        <taxon>Bacillati</taxon>
        <taxon>Bacillota</taxon>
        <taxon>Limnochordia</taxon>
        <taxon>Limnochordales</taxon>
        <taxon>Geochordaceae</taxon>
        <taxon>Carboxydichorda</taxon>
    </lineage>
</organism>
<dbReference type="InterPro" id="IPR051453">
    <property type="entry name" value="MBL_Glyoxalase_II"/>
</dbReference>
<protein>
    <submittedName>
        <fullName evidence="6">MBL fold metallo-hydrolase</fullName>
    </submittedName>
</protein>
<evidence type="ECO:0000256" key="3">
    <source>
        <dbReference type="ARBA" id="ARBA00022801"/>
    </source>
</evidence>
<dbReference type="InterPro" id="IPR001279">
    <property type="entry name" value="Metallo-B-lactamas"/>
</dbReference>
<evidence type="ECO:0000256" key="2">
    <source>
        <dbReference type="ARBA" id="ARBA00022723"/>
    </source>
</evidence>
<reference evidence="6 7" key="1">
    <citation type="journal article" date="2024" name="Front. Microbiol.">
        <title>Novel thermophilic genera Geochorda gen. nov. and Carboxydochorda gen. nov. from the deep terrestrial subsurface reveal the ecophysiological diversity in the class Limnochordia.</title>
        <authorList>
            <person name="Karnachuk O.V."/>
            <person name="Lukina A.P."/>
            <person name="Avakyan M.R."/>
            <person name="Kadnikov V.V."/>
            <person name="Begmatov S."/>
            <person name="Beletsky A.V."/>
            <person name="Vlasova K.G."/>
            <person name="Novikov A.A."/>
            <person name="Shcherbakova V.A."/>
            <person name="Mardanov A.V."/>
            <person name="Ravin N.V."/>
        </authorList>
    </citation>
    <scope>NUCLEOTIDE SEQUENCE [LARGE SCALE GENOMIC DNA]</scope>
    <source>
        <strain evidence="6 7">L945</strain>
    </source>
</reference>
<evidence type="ECO:0000256" key="4">
    <source>
        <dbReference type="ARBA" id="ARBA00022833"/>
    </source>
</evidence>
<comment type="cofactor">
    <cofactor evidence="1">
        <name>Zn(2+)</name>
        <dbReference type="ChEBI" id="CHEBI:29105"/>
    </cofactor>
</comment>
<keyword evidence="4" id="KW-0862">Zinc</keyword>
<keyword evidence="3" id="KW-0378">Hydrolase</keyword>
<evidence type="ECO:0000256" key="1">
    <source>
        <dbReference type="ARBA" id="ARBA00001947"/>
    </source>
</evidence>
<keyword evidence="7" id="KW-1185">Reference proteome</keyword>